<keyword evidence="2 9" id="KW-0963">Cytoplasm</keyword>
<dbReference type="AlphaFoldDB" id="E6VMG0"/>
<dbReference type="Pfam" id="PF14602">
    <property type="entry name" value="Hexapep_2"/>
    <property type="match status" value="1"/>
</dbReference>
<dbReference type="NCBIfam" id="TIGR00965">
    <property type="entry name" value="dapD"/>
    <property type="match status" value="1"/>
</dbReference>
<dbReference type="NCBIfam" id="NF008808">
    <property type="entry name" value="PRK11830.1"/>
    <property type="match status" value="1"/>
</dbReference>
<dbReference type="InterPro" id="IPR011004">
    <property type="entry name" value="Trimer_LpxA-like_sf"/>
</dbReference>
<keyword evidence="5 9" id="KW-0677">Repeat</keyword>
<comment type="similarity">
    <text evidence="1 9">Belongs to the transferase hexapeptide repeat family.</text>
</comment>
<dbReference type="InterPro" id="IPR023180">
    <property type="entry name" value="THP_succinylTrfase_dom1"/>
</dbReference>
<dbReference type="KEGG" id="rpx:Rpdx1_0706"/>
<dbReference type="Gene3D" id="2.160.10.10">
    <property type="entry name" value="Hexapeptide repeat proteins"/>
    <property type="match status" value="1"/>
</dbReference>
<dbReference type="InterPro" id="IPR037133">
    <property type="entry name" value="THP_succinylTrfase_N_sf"/>
</dbReference>
<dbReference type="HAMAP" id="MF_00811">
    <property type="entry name" value="DapD"/>
    <property type="match status" value="1"/>
</dbReference>
<dbReference type="HOGENOM" id="CLU_050859_0_1_5"/>
<dbReference type="SUPFAM" id="SSF51161">
    <property type="entry name" value="Trimeric LpxA-like enzymes"/>
    <property type="match status" value="1"/>
</dbReference>
<sequence length="281" mass="29730">MPLTALESTINAAFDARDTVTPATQGEVREAVNDALDLLDQGKVRVAQRDASGAWTVNQWLKKAVLLSFRLNDMGVIAGGPGGANWWDKVPSKFEGWGENRFREAGFRAVPGAIVRRSAFIAKNAVLMPSFVNLGAYVDESTMVDTWATVGSCAQIGKRVHISGGAGIGGVLEPLQAGPVIIEDDCFIGARSEVAEGVIVRKGAVLAMGVFLGASTKIVDRETGETFIGEVPEYAVLVPGTLPGKPLKNGAPGPATACAVIVKRVDERTRSKTSINELLRD</sequence>
<evidence type="ECO:0000256" key="8">
    <source>
        <dbReference type="ARBA" id="ARBA00023315"/>
    </source>
</evidence>
<evidence type="ECO:0000256" key="1">
    <source>
        <dbReference type="ARBA" id="ARBA00007274"/>
    </source>
</evidence>
<dbReference type="PANTHER" id="PTHR43300:SF10">
    <property type="entry name" value="2,3,4,5-TETRAHYDROPYRIDINE-2,6-DICARBOXYLATE N-ACETYLTRANSFERASE"/>
    <property type="match status" value="1"/>
</dbReference>
<keyword evidence="4 9" id="KW-0808">Transferase</keyword>
<dbReference type="GO" id="GO:0008666">
    <property type="term" value="F:2,3,4,5-tetrahydropyridine-2,6-dicarboxylate N-succinyltransferase activity"/>
    <property type="evidence" value="ECO:0007669"/>
    <property type="project" value="UniProtKB-UniRule"/>
</dbReference>
<dbReference type="OrthoDB" id="9775362at2"/>
<dbReference type="InterPro" id="IPR001451">
    <property type="entry name" value="Hexapep"/>
</dbReference>
<dbReference type="Pfam" id="PF14805">
    <property type="entry name" value="THDPS_N_2"/>
    <property type="match status" value="1"/>
</dbReference>
<keyword evidence="7 9" id="KW-0457">Lysine biosynthesis</keyword>
<comment type="catalytic activity">
    <reaction evidence="9">
        <text>(S)-2,3,4,5-tetrahydrodipicolinate + succinyl-CoA + H2O = (S)-2-succinylamino-6-oxoheptanedioate + CoA</text>
        <dbReference type="Rhea" id="RHEA:17325"/>
        <dbReference type="ChEBI" id="CHEBI:15377"/>
        <dbReference type="ChEBI" id="CHEBI:15685"/>
        <dbReference type="ChEBI" id="CHEBI:16845"/>
        <dbReference type="ChEBI" id="CHEBI:57287"/>
        <dbReference type="ChEBI" id="CHEBI:57292"/>
        <dbReference type="EC" id="2.3.1.117"/>
    </reaction>
</comment>
<evidence type="ECO:0000256" key="7">
    <source>
        <dbReference type="ARBA" id="ARBA00023154"/>
    </source>
</evidence>
<dbReference type="Gene3D" id="1.10.166.10">
    <property type="entry name" value="Tetrahydrodipicolinate-N-succinyltransferase, N-terminal domain"/>
    <property type="match status" value="1"/>
</dbReference>
<evidence type="ECO:0000256" key="3">
    <source>
        <dbReference type="ARBA" id="ARBA00022605"/>
    </source>
</evidence>
<dbReference type="CDD" id="cd03350">
    <property type="entry name" value="LbH_THP_succinylT"/>
    <property type="match status" value="1"/>
</dbReference>
<evidence type="ECO:0000256" key="9">
    <source>
        <dbReference type="HAMAP-Rule" id="MF_00811"/>
    </source>
</evidence>
<dbReference type="PANTHER" id="PTHR43300">
    <property type="entry name" value="ACETYLTRANSFERASE"/>
    <property type="match status" value="1"/>
</dbReference>
<keyword evidence="3 9" id="KW-0028">Amino-acid biosynthesis</keyword>
<dbReference type="eggNOG" id="COG2171">
    <property type="taxonomic scope" value="Bacteria"/>
</dbReference>
<feature type="binding site" evidence="9">
    <location>
        <position position="108"/>
    </location>
    <ligand>
        <name>substrate</name>
    </ligand>
</feature>
<accession>E6VMG0</accession>
<evidence type="ECO:0000256" key="4">
    <source>
        <dbReference type="ARBA" id="ARBA00022679"/>
    </source>
</evidence>
<comment type="pathway">
    <text evidence="9">Amino-acid biosynthesis; L-lysine biosynthesis via DAP pathway; LL-2,6-diaminopimelate from (S)-tetrahydrodipicolinate (succinylase route): step 1/3.</text>
</comment>
<dbReference type="GO" id="GO:0009089">
    <property type="term" value="P:lysine biosynthetic process via diaminopimelate"/>
    <property type="evidence" value="ECO:0007669"/>
    <property type="project" value="UniProtKB-UniRule"/>
</dbReference>
<dbReference type="InterPro" id="IPR050179">
    <property type="entry name" value="Trans_hexapeptide_repeat"/>
</dbReference>
<dbReference type="UniPathway" id="UPA00034">
    <property type="reaction ID" value="UER00019"/>
</dbReference>
<name>E6VMG0_RHOPX</name>
<dbReference type="EC" id="2.3.1.117" evidence="9"/>
<evidence type="ECO:0000313" key="12">
    <source>
        <dbReference type="Proteomes" id="UP000001402"/>
    </source>
</evidence>
<dbReference type="InterPro" id="IPR005664">
    <property type="entry name" value="DapD_Trfase_Hexpep_rpt_fam"/>
</dbReference>
<dbReference type="Proteomes" id="UP000001402">
    <property type="component" value="Chromosome"/>
</dbReference>
<evidence type="ECO:0000256" key="5">
    <source>
        <dbReference type="ARBA" id="ARBA00022737"/>
    </source>
</evidence>
<organism evidence="11 12">
    <name type="scientific">Rhodopseudomonas palustris (strain DX-1)</name>
    <dbReference type="NCBI Taxonomy" id="652103"/>
    <lineage>
        <taxon>Bacteria</taxon>
        <taxon>Pseudomonadati</taxon>
        <taxon>Pseudomonadota</taxon>
        <taxon>Alphaproteobacteria</taxon>
        <taxon>Hyphomicrobiales</taxon>
        <taxon>Nitrobacteraceae</taxon>
        <taxon>Rhodopseudomonas</taxon>
    </lineage>
</organism>
<evidence type="ECO:0000259" key="10">
    <source>
        <dbReference type="Pfam" id="PF14805"/>
    </source>
</evidence>
<dbReference type="GO" id="GO:0019877">
    <property type="term" value="P:diaminopimelate biosynthetic process"/>
    <property type="evidence" value="ECO:0007669"/>
    <property type="project" value="UniProtKB-UniRule"/>
</dbReference>
<keyword evidence="6 9" id="KW-0220">Diaminopimelate biosynthesis</keyword>
<proteinExistence type="inferred from homology"/>
<comment type="subunit">
    <text evidence="9">Homotrimer.</text>
</comment>
<reference evidence="11" key="1">
    <citation type="submission" date="2010-12" db="EMBL/GenBank/DDBJ databases">
        <title>Complete sequence of Rhodopseudomonas palustris DX-1.</title>
        <authorList>
            <consortium name="US DOE Joint Genome Institute"/>
            <person name="Lucas S."/>
            <person name="Copeland A."/>
            <person name="Lapidus A."/>
            <person name="Cheng J.-F."/>
            <person name="Goodwin L."/>
            <person name="Pitluck S."/>
            <person name="Misra M."/>
            <person name="Chertkov O."/>
            <person name="Detter J.C."/>
            <person name="Han C."/>
            <person name="Tapia R."/>
            <person name="Land M."/>
            <person name="Hauser L."/>
            <person name="Kyrpides N."/>
            <person name="Ivanova N."/>
            <person name="Ovchinnikova G."/>
            <person name="Logan B."/>
            <person name="Oda Y."/>
            <person name="Harwood C."/>
            <person name="Woyke T."/>
        </authorList>
    </citation>
    <scope>NUCLEOTIDE SEQUENCE [LARGE SCALE GENOMIC DNA]</scope>
    <source>
        <strain evidence="11">DX-1</strain>
    </source>
</reference>
<dbReference type="EMBL" id="CP002418">
    <property type="protein sequence ID" value="ADU42343.1"/>
    <property type="molecule type" value="Genomic_DNA"/>
</dbReference>
<gene>
    <name evidence="9" type="primary">dapD</name>
    <name evidence="11" type="ordered locus">Rpdx1_0706</name>
</gene>
<protein>
    <recommendedName>
        <fullName evidence="9">2,3,4,5-tetrahydropyridine-2,6-dicarboxylate N-succinyltransferase</fullName>
        <ecNumber evidence="9">2.3.1.117</ecNumber>
    </recommendedName>
    <alternativeName>
        <fullName evidence="9">Tetrahydrodipicolinate N-succinyltransferase</fullName>
        <shortName evidence="9">THDP succinyltransferase</shortName>
        <shortName evidence="9">THP succinyltransferase</shortName>
        <shortName evidence="9">Tetrahydropicolinate succinylase</shortName>
    </alternativeName>
</protein>
<feature type="binding site" evidence="9">
    <location>
        <position position="145"/>
    </location>
    <ligand>
        <name>substrate</name>
    </ligand>
</feature>
<feature type="domain" description="Tetrahydrodipicolinate-N-succinyltransferase chain A" evidence="10">
    <location>
        <begin position="6"/>
        <end position="71"/>
    </location>
</feature>
<evidence type="ECO:0000256" key="2">
    <source>
        <dbReference type="ARBA" id="ARBA00022490"/>
    </source>
</evidence>
<dbReference type="STRING" id="652103.Rpdx1_0706"/>
<dbReference type="GO" id="GO:0005737">
    <property type="term" value="C:cytoplasm"/>
    <property type="evidence" value="ECO:0007669"/>
    <property type="project" value="UniProtKB-SubCell"/>
</dbReference>
<comment type="subcellular location">
    <subcellularLocation>
        <location evidence="9">Cytoplasm</location>
    </subcellularLocation>
</comment>
<evidence type="ECO:0000256" key="6">
    <source>
        <dbReference type="ARBA" id="ARBA00022915"/>
    </source>
</evidence>
<dbReference type="BioCyc" id="RPAL652103:RPDX1_RS03515-MONOMER"/>
<evidence type="ECO:0000313" key="11">
    <source>
        <dbReference type="EMBL" id="ADU42343.1"/>
    </source>
</evidence>
<keyword evidence="8 9" id="KW-0012">Acyltransferase</keyword>